<feature type="compositionally biased region" description="Low complexity" evidence="1">
    <location>
        <begin position="50"/>
        <end position="66"/>
    </location>
</feature>
<feature type="compositionally biased region" description="Gly residues" evidence="1">
    <location>
        <begin position="94"/>
        <end position="107"/>
    </location>
</feature>
<dbReference type="Proteomes" id="UP000298693">
    <property type="component" value="Chromosome"/>
</dbReference>
<evidence type="ECO:0000256" key="1">
    <source>
        <dbReference type="SAM" id="MobiDB-lite"/>
    </source>
</evidence>
<dbReference type="EMBL" id="CP032345">
    <property type="protein sequence ID" value="QCO15478.1"/>
    <property type="molecule type" value="Genomic_DNA"/>
</dbReference>
<gene>
    <name evidence="2" type="ORF">D3869_09690</name>
</gene>
<dbReference type="AlphaFoldDB" id="A0A4D8QX09"/>
<organism evidence="2 3">
    <name type="scientific">Azospirillum brasilense</name>
    <dbReference type="NCBI Taxonomy" id="192"/>
    <lineage>
        <taxon>Bacteria</taxon>
        <taxon>Pseudomonadati</taxon>
        <taxon>Pseudomonadota</taxon>
        <taxon>Alphaproteobacteria</taxon>
        <taxon>Rhodospirillales</taxon>
        <taxon>Azospirillaceae</taxon>
        <taxon>Azospirillum</taxon>
    </lineage>
</organism>
<sequence>MAVLRVERQAAEGGDPVGTGHPRHRYELVADRPGPHADGGRAAGVRRRCSSASAAGCRPSPVGARPRAVERGGRPGRAGAGRPGPPAVAPRQGPSGGGPVRSGGGRCGRLPSDRCQPGRRGSSALARLADGRWGATGGERRWGGQAAVTAAYPALPMRARSKGVVW</sequence>
<feature type="compositionally biased region" description="Basic and acidic residues" evidence="1">
    <location>
        <begin position="25"/>
        <end position="39"/>
    </location>
</feature>
<name>A0A4D8QX09_AZOBR</name>
<evidence type="ECO:0000313" key="3">
    <source>
        <dbReference type="Proteomes" id="UP000298693"/>
    </source>
</evidence>
<reference evidence="2 3" key="1">
    <citation type="submission" date="2018-09" db="EMBL/GenBank/DDBJ databases">
        <title>Whole genome based analysis of evolution and adaptive divergence in Indian and Brazilian strains of Azospirillum brasilense.</title>
        <authorList>
            <person name="Singh C."/>
            <person name="Tripathi A.K."/>
        </authorList>
    </citation>
    <scope>NUCLEOTIDE SEQUENCE [LARGE SCALE GENOMIC DNA]</scope>
    <source>
        <strain evidence="2 3">MTCC4039</strain>
    </source>
</reference>
<feature type="region of interest" description="Disordered" evidence="1">
    <location>
        <begin position="1"/>
        <end position="127"/>
    </location>
</feature>
<feature type="compositionally biased region" description="Basic and acidic residues" evidence="1">
    <location>
        <begin position="1"/>
        <end position="10"/>
    </location>
</feature>
<accession>A0A4D8QX09</accession>
<evidence type="ECO:0000313" key="2">
    <source>
        <dbReference type="EMBL" id="QCO15478.1"/>
    </source>
</evidence>
<protein>
    <submittedName>
        <fullName evidence="2">Uncharacterized protein</fullName>
    </submittedName>
</protein>
<proteinExistence type="predicted"/>